<evidence type="ECO:0000256" key="2">
    <source>
        <dbReference type="ARBA" id="ARBA00005582"/>
    </source>
</evidence>
<gene>
    <name evidence="20" type="ORF">NSCAC_0097</name>
</gene>
<dbReference type="InterPro" id="IPR000086">
    <property type="entry name" value="NUDIX_hydrolase_dom"/>
</dbReference>
<evidence type="ECO:0000313" key="20">
    <source>
        <dbReference type="EMBL" id="CAB1274295.1"/>
    </source>
</evidence>
<evidence type="ECO:0000256" key="15">
    <source>
        <dbReference type="ARBA" id="ARBA00041979"/>
    </source>
</evidence>
<organism evidence="20 21">
    <name type="scientific">Candidatus Nitrosacidococcus tergens</name>
    <dbReference type="NCBI Taxonomy" id="553981"/>
    <lineage>
        <taxon>Bacteria</taxon>
        <taxon>Pseudomonadati</taxon>
        <taxon>Pseudomonadota</taxon>
        <taxon>Gammaproteobacteria</taxon>
        <taxon>Chromatiales</taxon>
        <taxon>Chromatiaceae</taxon>
        <taxon>Candidatus Nitrosacidococcus</taxon>
    </lineage>
</organism>
<comment type="cofactor">
    <cofactor evidence="1 18">
        <name>Mg(2+)</name>
        <dbReference type="ChEBI" id="CHEBI:18420"/>
    </cofactor>
</comment>
<dbReference type="CDD" id="cd03425">
    <property type="entry name" value="NUDIX_MutT_NudA_like"/>
    <property type="match status" value="1"/>
</dbReference>
<evidence type="ECO:0000256" key="1">
    <source>
        <dbReference type="ARBA" id="ARBA00001946"/>
    </source>
</evidence>
<keyword evidence="8 18" id="KW-0460">Magnesium</keyword>
<comment type="similarity">
    <text evidence="2">Belongs to the Nudix hydrolase family.</text>
</comment>
<dbReference type="Gene3D" id="3.20.20.70">
    <property type="entry name" value="Aldolase class I"/>
    <property type="match status" value="1"/>
</dbReference>
<keyword evidence="4" id="KW-0235">DNA replication</keyword>
<keyword evidence="5 18" id="KW-0479">Metal-binding</keyword>
<dbReference type="NCBIfam" id="TIGR00586">
    <property type="entry name" value="mutt"/>
    <property type="match status" value="1"/>
</dbReference>
<dbReference type="EMBL" id="LR778175">
    <property type="protein sequence ID" value="CAB1274295.1"/>
    <property type="molecule type" value="Genomic_DNA"/>
</dbReference>
<keyword evidence="6" id="KW-0227">DNA damage</keyword>
<dbReference type="GO" id="GO:0008413">
    <property type="term" value="F:8-oxo-7,8-dihydroguanosine triphosphate pyrophosphatase activity"/>
    <property type="evidence" value="ECO:0007669"/>
    <property type="project" value="InterPro"/>
</dbReference>
<dbReference type="GO" id="GO:0044716">
    <property type="term" value="F:8-oxo-GDP phosphatase activity"/>
    <property type="evidence" value="ECO:0007669"/>
    <property type="project" value="TreeGrafter"/>
</dbReference>
<dbReference type="RefSeq" id="WP_197744501.1">
    <property type="nucleotide sequence ID" value="NZ_LR778175.1"/>
</dbReference>
<evidence type="ECO:0000256" key="10">
    <source>
        <dbReference type="ARBA" id="ARBA00035861"/>
    </source>
</evidence>
<dbReference type="InterPro" id="IPR029119">
    <property type="entry name" value="MutY_C"/>
</dbReference>
<dbReference type="InterPro" id="IPR015797">
    <property type="entry name" value="NUDIX_hydrolase-like_dom_sf"/>
</dbReference>
<feature type="domain" description="Nudix hydrolase" evidence="19">
    <location>
        <begin position="1"/>
        <end position="127"/>
    </location>
</feature>
<feature type="binding site" evidence="17">
    <location>
        <position position="27"/>
    </location>
    <ligand>
        <name>8-oxo-dGTP</name>
        <dbReference type="ChEBI" id="CHEBI:77896"/>
    </ligand>
</feature>
<dbReference type="PANTHER" id="PTHR47707:SF1">
    <property type="entry name" value="NUDIX HYDROLASE FAMILY PROTEIN"/>
    <property type="match status" value="1"/>
</dbReference>
<dbReference type="PROSITE" id="PS00893">
    <property type="entry name" value="NUDIX_BOX"/>
    <property type="match status" value="1"/>
</dbReference>
<evidence type="ECO:0000259" key="19">
    <source>
        <dbReference type="PROSITE" id="PS51462"/>
    </source>
</evidence>
<evidence type="ECO:0000256" key="5">
    <source>
        <dbReference type="ARBA" id="ARBA00022723"/>
    </source>
</evidence>
<proteinExistence type="inferred from homology"/>
<dbReference type="InterPro" id="IPR022998">
    <property type="entry name" value="ThiamineP_synth_TenI"/>
</dbReference>
<evidence type="ECO:0000256" key="3">
    <source>
        <dbReference type="ARBA" id="ARBA00022457"/>
    </source>
</evidence>
<feature type="binding site" evidence="18">
    <location>
        <position position="36"/>
    </location>
    <ligand>
        <name>Mg(2+)</name>
        <dbReference type="ChEBI" id="CHEBI:18420"/>
    </ligand>
</feature>
<feature type="binding site" evidence="17">
    <location>
        <position position="22"/>
    </location>
    <ligand>
        <name>8-oxo-dGTP</name>
        <dbReference type="ChEBI" id="CHEBI:77896"/>
    </ligand>
</feature>
<reference evidence="20 21" key="1">
    <citation type="submission" date="2020-03" db="EMBL/GenBank/DDBJ databases">
        <authorList>
            <person name="Picone N."/>
        </authorList>
    </citation>
    <scope>NUCLEOTIDE SEQUENCE [LARGE SCALE GENOMIC DNA]</scope>
    <source>
        <strain evidence="20">NSCAC1</strain>
    </source>
</reference>
<dbReference type="Proteomes" id="UP000516072">
    <property type="component" value="Chromosome"/>
</dbReference>
<keyword evidence="3" id="KW-0515">Mutator protein</keyword>
<dbReference type="GO" id="GO:0009228">
    <property type="term" value="P:thiamine biosynthetic process"/>
    <property type="evidence" value="ECO:0007669"/>
    <property type="project" value="UniProtKB-KW"/>
</dbReference>
<dbReference type="SUPFAM" id="SSF51391">
    <property type="entry name" value="Thiamin phosphate synthase"/>
    <property type="match status" value="1"/>
</dbReference>
<comment type="catalytic activity">
    <reaction evidence="11">
        <text>8-oxo-GTP + H2O = 8-oxo-GMP + diphosphate + H(+)</text>
        <dbReference type="Rhea" id="RHEA:67616"/>
        <dbReference type="ChEBI" id="CHEBI:15377"/>
        <dbReference type="ChEBI" id="CHEBI:15378"/>
        <dbReference type="ChEBI" id="CHEBI:33019"/>
        <dbReference type="ChEBI" id="CHEBI:143553"/>
        <dbReference type="ChEBI" id="CHEBI:145694"/>
    </reaction>
</comment>
<dbReference type="InterPro" id="IPR020084">
    <property type="entry name" value="NUDIX_hydrolase_CS"/>
</dbReference>
<keyword evidence="7" id="KW-0378">Hydrolase</keyword>
<protein>
    <recommendedName>
        <fullName evidence="13">8-oxo-dGTP diphosphatase</fullName>
        <ecNumber evidence="12">3.6.1.55</ecNumber>
    </recommendedName>
    <alternativeName>
        <fullName evidence="16">7,8-dihydro-8-oxoguanine-triphosphatase</fullName>
    </alternativeName>
    <alternativeName>
        <fullName evidence="15">Mutator protein MutT</fullName>
    </alternativeName>
    <alternativeName>
        <fullName evidence="14">dGTP pyrophosphohydrolase</fullName>
    </alternativeName>
</protein>
<evidence type="ECO:0000256" key="8">
    <source>
        <dbReference type="ARBA" id="ARBA00022842"/>
    </source>
</evidence>
<dbReference type="PROSITE" id="PS51462">
    <property type="entry name" value="NUDIX"/>
    <property type="match status" value="1"/>
</dbReference>
<dbReference type="InterPro" id="IPR036206">
    <property type="entry name" value="ThiamineP_synth_sf"/>
</dbReference>
<evidence type="ECO:0000256" key="16">
    <source>
        <dbReference type="ARBA" id="ARBA00042798"/>
    </source>
</evidence>
<feature type="binding site" evidence="18">
    <location>
        <position position="56"/>
    </location>
    <ligand>
        <name>Mg(2+)</name>
        <dbReference type="ChEBI" id="CHEBI:18420"/>
    </ligand>
</feature>
<dbReference type="AlphaFoldDB" id="A0A7G1Q7C1"/>
<dbReference type="FunFam" id="3.90.79.10:FF:000014">
    <property type="entry name" value="8-oxo-dGTP diphosphatase MutT"/>
    <property type="match status" value="1"/>
</dbReference>
<dbReference type="GO" id="GO:0046872">
    <property type="term" value="F:metal ion binding"/>
    <property type="evidence" value="ECO:0007669"/>
    <property type="project" value="UniProtKB-KW"/>
</dbReference>
<dbReference type="EC" id="3.6.1.55" evidence="12"/>
<dbReference type="SUPFAM" id="SSF55811">
    <property type="entry name" value="Nudix"/>
    <property type="match status" value="1"/>
</dbReference>
<dbReference type="NCBIfam" id="NF006530">
    <property type="entry name" value="PRK08999.1"/>
    <property type="match status" value="1"/>
</dbReference>
<evidence type="ECO:0000256" key="4">
    <source>
        <dbReference type="ARBA" id="ARBA00022705"/>
    </source>
</evidence>
<dbReference type="GO" id="GO:0006260">
    <property type="term" value="P:DNA replication"/>
    <property type="evidence" value="ECO:0007669"/>
    <property type="project" value="UniProtKB-KW"/>
</dbReference>
<evidence type="ECO:0000256" key="18">
    <source>
        <dbReference type="PIRSR" id="PIRSR603561-2"/>
    </source>
</evidence>
<dbReference type="Pfam" id="PF14815">
    <property type="entry name" value="NUDIX_4"/>
    <property type="match status" value="1"/>
</dbReference>
<comment type="catalytic activity">
    <reaction evidence="10">
        <text>8-oxo-dGTP + H2O = 8-oxo-dGMP + diphosphate + H(+)</text>
        <dbReference type="Rhea" id="RHEA:31575"/>
        <dbReference type="ChEBI" id="CHEBI:15377"/>
        <dbReference type="ChEBI" id="CHEBI:15378"/>
        <dbReference type="ChEBI" id="CHEBI:33019"/>
        <dbReference type="ChEBI" id="CHEBI:63224"/>
        <dbReference type="ChEBI" id="CHEBI:77896"/>
        <dbReference type="EC" id="3.6.1.55"/>
    </reaction>
</comment>
<evidence type="ECO:0000256" key="11">
    <source>
        <dbReference type="ARBA" id="ARBA00036904"/>
    </source>
</evidence>
<keyword evidence="9" id="KW-0234">DNA repair</keyword>
<sequence length="320" mass="35987">MLHQVAIGVIINQQGQVLLAKRAPHVHQGNLWEFPGGKLELKENAYEALVRELKEELDITVLNARPLLQTYYHYPDKSIQLNVYKISSFLGIPQGSEGQPIIWVFPKDLKNYAFPQASQHIIRAILLPSIYLITNDFVENQQKFLATLKRSLDSGIRLIQLRVKSISQTNYVALAEKAKNLCMNYQAILLVNSHFEWINTVNVDGIHLTSTQLMSLSKRPLNSEKWVAASCHNKEELAYAAKIGIDFTVLGPVFKTQSHPSTLSIGWQHFQKLKSTVPFPIYGLGGLTLNHIQESWNHGAQGIAAISALWGKSLKLPSFD</sequence>
<evidence type="ECO:0000256" key="7">
    <source>
        <dbReference type="ARBA" id="ARBA00022801"/>
    </source>
</evidence>
<dbReference type="KEGG" id="ntg:NSCAC_0097"/>
<keyword evidence="21" id="KW-1185">Reference proteome</keyword>
<evidence type="ECO:0000256" key="6">
    <source>
        <dbReference type="ARBA" id="ARBA00022763"/>
    </source>
</evidence>
<evidence type="ECO:0000256" key="17">
    <source>
        <dbReference type="PIRSR" id="PIRSR603561-1"/>
    </source>
</evidence>
<accession>A0A7G1Q7C1</accession>
<dbReference type="CDD" id="cd00564">
    <property type="entry name" value="TMP_TenI"/>
    <property type="match status" value="1"/>
</dbReference>
<evidence type="ECO:0000256" key="12">
    <source>
        <dbReference type="ARBA" id="ARBA00038905"/>
    </source>
</evidence>
<dbReference type="Gene3D" id="3.90.79.10">
    <property type="entry name" value="Nucleoside Triphosphate Pyrophosphohydrolase"/>
    <property type="match status" value="1"/>
</dbReference>
<evidence type="ECO:0000256" key="14">
    <source>
        <dbReference type="ARBA" id="ARBA00041592"/>
    </source>
</evidence>
<evidence type="ECO:0000256" key="9">
    <source>
        <dbReference type="ARBA" id="ARBA00023204"/>
    </source>
</evidence>
<evidence type="ECO:0000313" key="21">
    <source>
        <dbReference type="Proteomes" id="UP000516072"/>
    </source>
</evidence>
<dbReference type="InterPro" id="IPR003561">
    <property type="entry name" value="Mutator_MutT"/>
</dbReference>
<evidence type="ECO:0000256" key="13">
    <source>
        <dbReference type="ARBA" id="ARBA00040794"/>
    </source>
</evidence>
<dbReference type="GO" id="GO:0044715">
    <property type="term" value="F:8-oxo-dGDP phosphatase activity"/>
    <property type="evidence" value="ECO:0007669"/>
    <property type="project" value="TreeGrafter"/>
</dbReference>
<dbReference type="GO" id="GO:0006281">
    <property type="term" value="P:DNA repair"/>
    <property type="evidence" value="ECO:0007669"/>
    <property type="project" value="UniProtKB-KW"/>
</dbReference>
<feature type="binding site" evidence="17">
    <location>
        <begin position="33"/>
        <end position="36"/>
    </location>
    <ligand>
        <name>8-oxo-dGTP</name>
        <dbReference type="ChEBI" id="CHEBI:77896"/>
    </ligand>
</feature>
<dbReference type="GO" id="GO:0035539">
    <property type="term" value="F:8-oxo-7,8-dihydrodeoxyguanosine triphosphate pyrophosphatase activity"/>
    <property type="evidence" value="ECO:0007669"/>
    <property type="project" value="UniProtKB-EC"/>
</dbReference>
<dbReference type="PANTHER" id="PTHR47707">
    <property type="entry name" value="8-OXO-DGTP DIPHOSPHATASE"/>
    <property type="match status" value="1"/>
</dbReference>
<dbReference type="InterPro" id="IPR047127">
    <property type="entry name" value="MutT-like"/>
</dbReference>
<dbReference type="InterPro" id="IPR013785">
    <property type="entry name" value="Aldolase_TIM"/>
</dbReference>
<name>A0A7G1Q7C1_9GAMM</name>
<dbReference type="Pfam" id="PF02581">
    <property type="entry name" value="TMP-TENI"/>
    <property type="match status" value="1"/>
</dbReference>